<evidence type="ECO:0000313" key="1">
    <source>
        <dbReference type="EMBL" id="KKN24261.1"/>
    </source>
</evidence>
<sequence>MLGKLLCKLGVHDNVVTGRNVVDGRWESVWGGCIRCNKPFQWDN</sequence>
<dbReference type="EMBL" id="LAZR01002896">
    <property type="protein sequence ID" value="KKN24261.1"/>
    <property type="molecule type" value="Genomic_DNA"/>
</dbReference>
<name>A0A0F9RGU6_9ZZZZ</name>
<organism evidence="1">
    <name type="scientific">marine sediment metagenome</name>
    <dbReference type="NCBI Taxonomy" id="412755"/>
    <lineage>
        <taxon>unclassified sequences</taxon>
        <taxon>metagenomes</taxon>
        <taxon>ecological metagenomes</taxon>
    </lineage>
</organism>
<comment type="caution">
    <text evidence="1">The sequence shown here is derived from an EMBL/GenBank/DDBJ whole genome shotgun (WGS) entry which is preliminary data.</text>
</comment>
<protein>
    <submittedName>
        <fullName evidence="1">Uncharacterized protein</fullName>
    </submittedName>
</protein>
<dbReference type="AlphaFoldDB" id="A0A0F9RGU6"/>
<gene>
    <name evidence="1" type="ORF">LCGC14_0896540</name>
</gene>
<accession>A0A0F9RGU6</accession>
<reference evidence="1" key="1">
    <citation type="journal article" date="2015" name="Nature">
        <title>Complex archaea that bridge the gap between prokaryotes and eukaryotes.</title>
        <authorList>
            <person name="Spang A."/>
            <person name="Saw J.H."/>
            <person name="Jorgensen S.L."/>
            <person name="Zaremba-Niedzwiedzka K."/>
            <person name="Martijn J."/>
            <person name="Lind A.E."/>
            <person name="van Eijk R."/>
            <person name="Schleper C."/>
            <person name="Guy L."/>
            <person name="Ettema T.J."/>
        </authorList>
    </citation>
    <scope>NUCLEOTIDE SEQUENCE</scope>
</reference>
<proteinExistence type="predicted"/>